<organism evidence="1 2">
    <name type="scientific">Streptomyces olivochromogenes</name>
    <dbReference type="NCBI Taxonomy" id="1963"/>
    <lineage>
        <taxon>Bacteria</taxon>
        <taxon>Bacillati</taxon>
        <taxon>Actinomycetota</taxon>
        <taxon>Actinomycetes</taxon>
        <taxon>Kitasatosporales</taxon>
        <taxon>Streptomycetaceae</taxon>
        <taxon>Streptomyces</taxon>
    </lineage>
</organism>
<evidence type="ECO:0000313" key="2">
    <source>
        <dbReference type="Proteomes" id="UP000217446"/>
    </source>
</evidence>
<name>A0A250V4A0_STROL</name>
<reference evidence="2" key="1">
    <citation type="submission" date="2017-05" db="EMBL/GenBank/DDBJ databases">
        <title>Streptomyces olivochromogenes NBRC 3561 whole genome shotgun sequence.</title>
        <authorList>
            <person name="Dohra H."/>
            <person name="Kodani S."/>
        </authorList>
    </citation>
    <scope>NUCLEOTIDE SEQUENCE [LARGE SCALE GENOMIC DNA]</scope>
    <source>
        <strain evidence="2">NBRC 3561</strain>
    </source>
</reference>
<dbReference type="EMBL" id="BDQI01000001">
    <property type="protein sequence ID" value="GAX48975.1"/>
    <property type="molecule type" value="Genomic_DNA"/>
</dbReference>
<gene>
    <name evidence="1" type="ORF">SO3561_00457</name>
</gene>
<protein>
    <submittedName>
        <fullName evidence="1">Uncharacterized protein</fullName>
    </submittedName>
</protein>
<dbReference type="STRING" id="1963.AQJ27_03700"/>
<dbReference type="Proteomes" id="UP000217446">
    <property type="component" value="Unassembled WGS sequence"/>
</dbReference>
<comment type="caution">
    <text evidence="1">The sequence shown here is derived from an EMBL/GenBank/DDBJ whole genome shotgun (WGS) entry which is preliminary data.</text>
</comment>
<dbReference type="RefSeq" id="WP_067361495.1">
    <property type="nucleotide sequence ID" value="NZ_BDQI01000001.1"/>
</dbReference>
<accession>A0A250V4A0</accession>
<evidence type="ECO:0000313" key="1">
    <source>
        <dbReference type="EMBL" id="GAX48975.1"/>
    </source>
</evidence>
<sequence>MAEIRTGDSGGDGDGGSRAVRSDICARLDEIRGFVPAERRPELEEILGALRGSDDPAGPQAALHRLLRRCGVATGLRAFTRGAGIGGLPAAVEGHPVVEAYVCPEDRCDRRAPARNQPVPETCRLYGEPMRRRRLS</sequence>
<keyword evidence="2" id="KW-1185">Reference proteome</keyword>
<dbReference type="AlphaFoldDB" id="A0A250V4A0"/>
<proteinExistence type="predicted"/>